<comment type="caution">
    <text evidence="2">The sequence shown here is derived from an EMBL/GenBank/DDBJ whole genome shotgun (WGS) entry which is preliminary data.</text>
</comment>
<feature type="signal peptide" evidence="1">
    <location>
        <begin position="1"/>
        <end position="16"/>
    </location>
</feature>
<name>A0A3R6I1R3_9BACT</name>
<organism evidence="2 3">
    <name type="scientific">Segatella copri</name>
    <dbReference type="NCBI Taxonomy" id="165179"/>
    <lineage>
        <taxon>Bacteria</taxon>
        <taxon>Pseudomonadati</taxon>
        <taxon>Bacteroidota</taxon>
        <taxon>Bacteroidia</taxon>
        <taxon>Bacteroidales</taxon>
        <taxon>Prevotellaceae</taxon>
        <taxon>Segatella</taxon>
    </lineage>
</organism>
<dbReference type="RefSeq" id="WP_118255936.1">
    <property type="nucleotide sequence ID" value="NZ_CP134814.1"/>
</dbReference>
<evidence type="ECO:0008006" key="4">
    <source>
        <dbReference type="Google" id="ProtNLM"/>
    </source>
</evidence>
<accession>A0A3R6I1R3</accession>
<keyword evidence="1" id="KW-0732">Signal</keyword>
<evidence type="ECO:0000313" key="2">
    <source>
        <dbReference type="EMBL" id="RHH74583.1"/>
    </source>
</evidence>
<proteinExistence type="predicted"/>
<protein>
    <recommendedName>
        <fullName evidence="4">DUF4468 domain-containing protein</fullName>
    </recommendedName>
</protein>
<feature type="chain" id="PRO_5018543992" description="DUF4468 domain-containing protein" evidence="1">
    <location>
        <begin position="17"/>
        <end position="233"/>
    </location>
</feature>
<reference evidence="2 3" key="1">
    <citation type="submission" date="2018-08" db="EMBL/GenBank/DDBJ databases">
        <title>A genome reference for cultivated species of the human gut microbiota.</title>
        <authorList>
            <person name="Zou Y."/>
            <person name="Xue W."/>
            <person name="Luo G."/>
        </authorList>
    </citation>
    <scope>NUCLEOTIDE SEQUENCE [LARGE SCALE GENOMIC DNA]</scope>
    <source>
        <strain evidence="2 3">AM16-54</strain>
    </source>
</reference>
<dbReference type="EMBL" id="QRKB01000081">
    <property type="protein sequence ID" value="RHH74583.1"/>
    <property type="molecule type" value="Genomic_DNA"/>
</dbReference>
<gene>
    <name evidence="2" type="ORF">DW192_15835</name>
</gene>
<evidence type="ECO:0000256" key="1">
    <source>
        <dbReference type="SAM" id="SignalP"/>
    </source>
</evidence>
<dbReference type="Proteomes" id="UP000284548">
    <property type="component" value="Unassembled WGS sequence"/>
</dbReference>
<dbReference type="AlphaFoldDB" id="A0A3R6I1R3"/>
<evidence type="ECO:0000313" key="3">
    <source>
        <dbReference type="Proteomes" id="UP000284548"/>
    </source>
</evidence>
<sequence>MKKLFMLFLLSTTVLSGFSQSLLKPENDSTFTAEYRNGDEWAMIAKEGFIVGVSNKLIKDDYGKFYRLQIMIQNLSNNSFVFTPETVSSYCTLKDRSVNRMKVYTSESFQKMIRNKQMWAEALTGFANGLNAGMAGYSTSYVSTPYGGYTVSTYNPGNAAVANMIATNQMMEMGKQMENDRKIRDEGYLKKNTIHPGEGIVGYMFVKKQRGVTMEVQIPVNGVVFDYKWSIKK</sequence>